<keyword evidence="7 14" id="KW-0489">Methyltransferase</keyword>
<dbReference type="InterPro" id="IPR029026">
    <property type="entry name" value="tRNA_m1G_MTases_N"/>
</dbReference>
<evidence type="ECO:0000256" key="11">
    <source>
        <dbReference type="ARBA" id="ARBA00033196"/>
    </source>
</evidence>
<evidence type="ECO:0000313" key="14">
    <source>
        <dbReference type="EMBL" id="GAY73098.1"/>
    </source>
</evidence>
<accession>A0A401FLF5</accession>
<dbReference type="NCBIfam" id="TIGR00046">
    <property type="entry name" value="RsmE family RNA methyltransferase"/>
    <property type="match status" value="1"/>
</dbReference>
<evidence type="ECO:0000256" key="7">
    <source>
        <dbReference type="ARBA" id="ARBA00022603"/>
    </source>
</evidence>
<evidence type="ECO:0000256" key="4">
    <source>
        <dbReference type="ARBA" id="ARBA00013673"/>
    </source>
</evidence>
<dbReference type="InterPro" id="IPR006700">
    <property type="entry name" value="RsmE"/>
</dbReference>
<evidence type="ECO:0000256" key="6">
    <source>
        <dbReference type="ARBA" id="ARBA00022552"/>
    </source>
</evidence>
<organism evidence="14 15">
    <name type="scientific">Lentilactobacillus kosonis</name>
    <dbReference type="NCBI Taxonomy" id="2810561"/>
    <lineage>
        <taxon>Bacteria</taxon>
        <taxon>Bacillati</taxon>
        <taxon>Bacillota</taxon>
        <taxon>Bacilli</taxon>
        <taxon>Lactobacillales</taxon>
        <taxon>Lactobacillaceae</taxon>
        <taxon>Lentilactobacillus</taxon>
    </lineage>
</organism>
<dbReference type="EC" id="2.1.1.193" evidence="3"/>
<evidence type="ECO:0000256" key="5">
    <source>
        <dbReference type="ARBA" id="ARBA00022490"/>
    </source>
</evidence>
<proteinExistence type="inferred from homology"/>
<comment type="catalytic activity">
    <reaction evidence="12">
        <text>uridine(1498) in 16S rRNA + S-adenosyl-L-methionine = N(3)-methyluridine(1498) in 16S rRNA + S-adenosyl-L-homocysteine + H(+)</text>
        <dbReference type="Rhea" id="RHEA:42920"/>
        <dbReference type="Rhea" id="RHEA-COMP:10283"/>
        <dbReference type="Rhea" id="RHEA-COMP:10284"/>
        <dbReference type="ChEBI" id="CHEBI:15378"/>
        <dbReference type="ChEBI" id="CHEBI:57856"/>
        <dbReference type="ChEBI" id="CHEBI:59789"/>
        <dbReference type="ChEBI" id="CHEBI:65315"/>
        <dbReference type="ChEBI" id="CHEBI:74502"/>
        <dbReference type="EC" id="2.1.1.193"/>
    </reaction>
</comment>
<keyword evidence="5" id="KW-0963">Cytoplasm</keyword>
<gene>
    <name evidence="14" type="ORF">NBRC111893_1244</name>
</gene>
<dbReference type="PANTHER" id="PTHR30027:SF3">
    <property type="entry name" value="16S RRNA (URACIL(1498)-N(3))-METHYLTRANSFERASE"/>
    <property type="match status" value="1"/>
</dbReference>
<comment type="function">
    <text evidence="10">Specifically methylates the N3 position of the uracil ring of uridine 1498 (m3U1498) in 16S rRNA. Acts on the fully assembled 30S ribosomal subunit.</text>
</comment>
<dbReference type="InterPro" id="IPR046886">
    <property type="entry name" value="RsmE_MTase_dom"/>
</dbReference>
<dbReference type="GO" id="GO:0005737">
    <property type="term" value="C:cytoplasm"/>
    <property type="evidence" value="ECO:0007669"/>
    <property type="project" value="UniProtKB-SubCell"/>
</dbReference>
<evidence type="ECO:0000256" key="9">
    <source>
        <dbReference type="ARBA" id="ARBA00022691"/>
    </source>
</evidence>
<comment type="similarity">
    <text evidence="2">Belongs to the RNA methyltransferase RsmE family.</text>
</comment>
<dbReference type="PANTHER" id="PTHR30027">
    <property type="entry name" value="RIBOSOMAL RNA SMALL SUBUNIT METHYLTRANSFERASE E"/>
    <property type="match status" value="1"/>
</dbReference>
<protein>
    <recommendedName>
        <fullName evidence="4">Ribosomal RNA small subunit methyltransferase E</fullName>
        <ecNumber evidence="3">2.1.1.193</ecNumber>
    </recommendedName>
    <alternativeName>
        <fullName evidence="11">16S rRNA m3U1498 methyltransferase</fullName>
    </alternativeName>
</protein>
<evidence type="ECO:0000256" key="3">
    <source>
        <dbReference type="ARBA" id="ARBA00012328"/>
    </source>
</evidence>
<name>A0A401FLF5_9LACO</name>
<dbReference type="CDD" id="cd18084">
    <property type="entry name" value="RsmE-like"/>
    <property type="match status" value="1"/>
</dbReference>
<comment type="subcellular location">
    <subcellularLocation>
        <location evidence="1">Cytoplasm</location>
    </subcellularLocation>
</comment>
<reference evidence="14 15" key="1">
    <citation type="submission" date="2017-11" db="EMBL/GenBank/DDBJ databases">
        <title>Draft Genome Sequence of Lactobacillus curieae NBRC 111893 isolated from Koso, a Japanese sugar-Vegetable Fermented Beverage.</title>
        <authorList>
            <person name="Chiou T.Y."/>
            <person name="Oshima K."/>
            <person name="Suda W."/>
            <person name="Hattori M."/>
            <person name="Takahashi T."/>
        </authorList>
    </citation>
    <scope>NUCLEOTIDE SEQUENCE [LARGE SCALE GENOMIC DNA]</scope>
    <source>
        <strain evidence="14 15">NBRC111893</strain>
    </source>
</reference>
<dbReference type="Pfam" id="PF04452">
    <property type="entry name" value="Methyltrans_RNA"/>
    <property type="match status" value="1"/>
</dbReference>
<dbReference type="Proteomes" id="UP000286974">
    <property type="component" value="Unassembled WGS sequence"/>
</dbReference>
<evidence type="ECO:0000256" key="1">
    <source>
        <dbReference type="ARBA" id="ARBA00004496"/>
    </source>
</evidence>
<evidence type="ECO:0000256" key="2">
    <source>
        <dbReference type="ARBA" id="ARBA00005528"/>
    </source>
</evidence>
<keyword evidence="15" id="KW-1185">Reference proteome</keyword>
<dbReference type="EMBL" id="BEXA01000002">
    <property type="protein sequence ID" value="GAY73098.1"/>
    <property type="molecule type" value="Genomic_DNA"/>
</dbReference>
<keyword evidence="9" id="KW-0949">S-adenosyl-L-methionine</keyword>
<evidence type="ECO:0000256" key="12">
    <source>
        <dbReference type="ARBA" id="ARBA00047944"/>
    </source>
</evidence>
<dbReference type="SUPFAM" id="SSF75217">
    <property type="entry name" value="alpha/beta knot"/>
    <property type="match status" value="1"/>
</dbReference>
<dbReference type="GO" id="GO:0070042">
    <property type="term" value="F:rRNA (uridine-N3-)-methyltransferase activity"/>
    <property type="evidence" value="ECO:0007669"/>
    <property type="project" value="TreeGrafter"/>
</dbReference>
<evidence type="ECO:0000259" key="13">
    <source>
        <dbReference type="Pfam" id="PF04452"/>
    </source>
</evidence>
<evidence type="ECO:0000313" key="15">
    <source>
        <dbReference type="Proteomes" id="UP000286974"/>
    </source>
</evidence>
<keyword evidence="6" id="KW-0698">rRNA processing</keyword>
<dbReference type="AlphaFoldDB" id="A0A401FLF5"/>
<dbReference type="GO" id="GO:0070475">
    <property type="term" value="P:rRNA base methylation"/>
    <property type="evidence" value="ECO:0007669"/>
    <property type="project" value="TreeGrafter"/>
</dbReference>
<dbReference type="Gene3D" id="3.40.1280.10">
    <property type="match status" value="1"/>
</dbReference>
<feature type="domain" description="Ribosomal RNA small subunit methyltransferase E methyltransferase" evidence="13">
    <location>
        <begin position="2"/>
        <end position="97"/>
    </location>
</feature>
<comment type="caution">
    <text evidence="14">The sequence shown here is derived from an EMBL/GenBank/DDBJ whole genome shotgun (WGS) entry which is preliminary data.</text>
</comment>
<dbReference type="InterPro" id="IPR029028">
    <property type="entry name" value="Alpha/beta_knot_MTases"/>
</dbReference>
<sequence length="105" mass="11395">MIPEIKYADKITDISVSGYDARVVAYEESAKQGEQSKLSKVFADMNIGQSAVFVIGPEGGVSDDEINQLTAHNFISAGLGPRILRTETAPFYVLAAASYHFELSH</sequence>
<evidence type="ECO:0000256" key="10">
    <source>
        <dbReference type="ARBA" id="ARBA00025699"/>
    </source>
</evidence>
<evidence type="ECO:0000256" key="8">
    <source>
        <dbReference type="ARBA" id="ARBA00022679"/>
    </source>
</evidence>
<keyword evidence="8 14" id="KW-0808">Transferase</keyword>